<dbReference type="Pfam" id="PF01424">
    <property type="entry name" value="R3H"/>
    <property type="match status" value="1"/>
</dbReference>
<dbReference type="AlphaFoldDB" id="H5SRE6"/>
<evidence type="ECO:0000259" key="1">
    <source>
        <dbReference type="PROSITE" id="PS51061"/>
    </source>
</evidence>
<name>H5SRE6_ACEAU</name>
<dbReference type="Gene3D" id="3.30.300.20">
    <property type="match status" value="1"/>
</dbReference>
<evidence type="ECO:0000313" key="2">
    <source>
        <dbReference type="EMBL" id="BAL58663.1"/>
    </source>
</evidence>
<organism evidence="2">
    <name type="scientific">Acetithermum autotrophicum</name>
    <dbReference type="NCBI Taxonomy" id="1446466"/>
    <lineage>
        <taxon>Bacteria</taxon>
        <taxon>Candidatus Bipolaricaulota</taxon>
        <taxon>Candidatus Acetithermum</taxon>
    </lineage>
</organism>
<dbReference type="InterPro" id="IPR039247">
    <property type="entry name" value="KhpB"/>
</dbReference>
<dbReference type="InterPro" id="IPR034079">
    <property type="entry name" value="R3H_KhpB"/>
</dbReference>
<dbReference type="PANTHER" id="PTHR35800:SF1">
    <property type="entry name" value="RNA-BINDING PROTEIN KHPB"/>
    <property type="match status" value="1"/>
</dbReference>
<feature type="domain" description="R3H" evidence="1">
    <location>
        <begin position="83"/>
        <end position="148"/>
    </location>
</feature>
<dbReference type="CDD" id="cd02644">
    <property type="entry name" value="R3H_jag"/>
    <property type="match status" value="1"/>
</dbReference>
<proteinExistence type="predicted"/>
<protein>
    <submittedName>
        <fullName evidence="2">SpoIIIJ-associated protein</fullName>
    </submittedName>
</protein>
<accession>H5SRE6</accession>
<dbReference type="PANTHER" id="PTHR35800">
    <property type="entry name" value="PROTEIN JAG"/>
    <property type="match status" value="1"/>
</dbReference>
<gene>
    <name evidence="2" type="ORF">HGMM_OP2C211</name>
</gene>
<sequence>MDQKIVQAIETFLHGLFRIAGETALLRVSAGEEGVFVDLQGAQVFVGQNQRALRALAHLVEIYLKHTLGTDVSVQVDADGYRERRKAELRELAFQLAEEALREQKKIVLDPMEPYERKAIHEALSNFPRVRTYSEGQGEERRVVIEPT</sequence>
<dbReference type="InterPro" id="IPR001374">
    <property type="entry name" value="R3H_dom"/>
</dbReference>
<dbReference type="SMART" id="SM00393">
    <property type="entry name" value="R3H"/>
    <property type="match status" value="1"/>
</dbReference>
<reference evidence="2" key="1">
    <citation type="journal article" date="2005" name="Environ. Microbiol.">
        <title>Genetic and functional properties of uncultivated thermophilic crenarchaeotes from a subsurface gold mine as revealed by analysis of genome fragments.</title>
        <authorList>
            <person name="Nunoura T."/>
            <person name="Hirayama H."/>
            <person name="Takami H."/>
            <person name="Oida H."/>
            <person name="Nishi S."/>
            <person name="Shimamura S."/>
            <person name="Suzuki Y."/>
            <person name="Inagaki F."/>
            <person name="Takai K."/>
            <person name="Nealson K.H."/>
            <person name="Horikoshi K."/>
        </authorList>
    </citation>
    <scope>NUCLEOTIDE SEQUENCE</scope>
</reference>
<dbReference type="InterPro" id="IPR015946">
    <property type="entry name" value="KH_dom-like_a/b"/>
</dbReference>
<dbReference type="SUPFAM" id="SSF82708">
    <property type="entry name" value="R3H domain"/>
    <property type="match status" value="1"/>
</dbReference>
<dbReference type="GO" id="GO:0003723">
    <property type="term" value="F:RNA binding"/>
    <property type="evidence" value="ECO:0007669"/>
    <property type="project" value="InterPro"/>
</dbReference>
<dbReference type="InterPro" id="IPR036867">
    <property type="entry name" value="R3H_dom_sf"/>
</dbReference>
<dbReference type="EMBL" id="AP011801">
    <property type="protein sequence ID" value="BAL58663.1"/>
    <property type="molecule type" value="Genomic_DNA"/>
</dbReference>
<dbReference type="PROSITE" id="PS51061">
    <property type="entry name" value="R3H"/>
    <property type="match status" value="1"/>
</dbReference>
<dbReference type="Gene3D" id="3.30.1370.50">
    <property type="entry name" value="R3H-like domain"/>
    <property type="match status" value="1"/>
</dbReference>
<reference evidence="2" key="2">
    <citation type="journal article" date="2012" name="PLoS ONE">
        <title>A Deeply Branching Thermophilic Bacterium with an Ancient Acetyl-CoA Pathway Dominates a Subsurface Ecosystem.</title>
        <authorList>
            <person name="Takami H."/>
            <person name="Noguchi H."/>
            <person name="Takaki Y."/>
            <person name="Uchiyama I."/>
            <person name="Toyoda A."/>
            <person name="Nishi S."/>
            <person name="Chee G.-J."/>
            <person name="Arai W."/>
            <person name="Nunoura T."/>
            <person name="Itoh T."/>
            <person name="Hattori M."/>
            <person name="Takai K."/>
        </authorList>
    </citation>
    <scope>NUCLEOTIDE SEQUENCE</scope>
</reference>